<feature type="coiled-coil region" evidence="1">
    <location>
        <begin position="506"/>
        <end position="536"/>
    </location>
</feature>
<feature type="compositionally biased region" description="Polar residues" evidence="2">
    <location>
        <begin position="722"/>
        <end position="734"/>
    </location>
</feature>
<dbReference type="EMBL" id="WKJH01000005">
    <property type="protein sequence ID" value="MRX64334.1"/>
    <property type="molecule type" value="Genomic_DNA"/>
</dbReference>
<feature type="transmembrane region" description="Helical" evidence="3">
    <location>
        <begin position="152"/>
        <end position="170"/>
    </location>
</feature>
<reference evidence="4 5" key="1">
    <citation type="submission" date="2019-11" db="EMBL/GenBank/DDBJ databases">
        <title>Maribacter lutea sp. nov., a marine bacterium isolated from intertidal sand.</title>
        <authorList>
            <person name="Liu A."/>
        </authorList>
    </citation>
    <scope>NUCLEOTIDE SEQUENCE [LARGE SCALE GENOMIC DNA]</scope>
    <source>
        <strain evidence="4 5">RZ05</strain>
    </source>
</reference>
<keyword evidence="1" id="KW-0175">Coiled coil</keyword>
<feature type="coiled-coil region" evidence="1">
    <location>
        <begin position="1005"/>
        <end position="1032"/>
    </location>
</feature>
<feature type="coiled-coil region" evidence="1">
    <location>
        <begin position="569"/>
        <end position="696"/>
    </location>
</feature>
<evidence type="ECO:0000313" key="5">
    <source>
        <dbReference type="Proteomes" id="UP000443153"/>
    </source>
</evidence>
<feature type="transmembrane region" description="Helical" evidence="3">
    <location>
        <begin position="26"/>
        <end position="50"/>
    </location>
</feature>
<feature type="transmembrane region" description="Helical" evidence="3">
    <location>
        <begin position="56"/>
        <end position="82"/>
    </location>
</feature>
<dbReference type="RefSeq" id="WP_154366088.1">
    <property type="nucleotide sequence ID" value="NZ_WKJH01000005.1"/>
</dbReference>
<evidence type="ECO:0000313" key="4">
    <source>
        <dbReference type="EMBL" id="MRX64334.1"/>
    </source>
</evidence>
<feature type="compositionally biased region" description="Basic and acidic residues" evidence="2">
    <location>
        <begin position="735"/>
        <end position="768"/>
    </location>
</feature>
<feature type="compositionally biased region" description="Basic and acidic residues" evidence="2">
    <location>
        <begin position="935"/>
        <end position="944"/>
    </location>
</feature>
<name>A0A6I2MQ34_9FLAO</name>
<keyword evidence="3" id="KW-1133">Transmembrane helix</keyword>
<accession>A0A6I2MQ34</accession>
<evidence type="ECO:0000256" key="3">
    <source>
        <dbReference type="SAM" id="Phobius"/>
    </source>
</evidence>
<keyword evidence="5" id="KW-1185">Reference proteome</keyword>
<feature type="region of interest" description="Disordered" evidence="2">
    <location>
        <begin position="715"/>
        <end position="778"/>
    </location>
</feature>
<evidence type="ECO:0000256" key="1">
    <source>
        <dbReference type="SAM" id="Coils"/>
    </source>
</evidence>
<gene>
    <name evidence="4" type="ORF">GJ691_09135</name>
</gene>
<keyword evidence="3" id="KW-0472">Membrane</keyword>
<organism evidence="4 5">
    <name type="scientific">Maribacter luteus</name>
    <dbReference type="NCBI Taxonomy" id="2594478"/>
    <lineage>
        <taxon>Bacteria</taxon>
        <taxon>Pseudomonadati</taxon>
        <taxon>Bacteroidota</taxon>
        <taxon>Flavobacteriia</taxon>
        <taxon>Flavobacteriales</taxon>
        <taxon>Flavobacteriaceae</taxon>
        <taxon>Maribacter</taxon>
    </lineage>
</organism>
<evidence type="ECO:0008006" key="6">
    <source>
        <dbReference type="Google" id="ProtNLM"/>
    </source>
</evidence>
<dbReference type="OrthoDB" id="9812498at2"/>
<feature type="region of interest" description="Disordered" evidence="2">
    <location>
        <begin position="935"/>
        <end position="999"/>
    </location>
</feature>
<keyword evidence="3" id="KW-0812">Transmembrane</keyword>
<proteinExistence type="predicted"/>
<sequence>MKAYDDIIDKLNHFTRKYYSKMLIKGILLFLTLGMILSFFIVGIEYLLWLGNTWRMLLFFCLLLLTLVLFYKFIVVPILFLFRLKRGLTYKEASRLIGAHFPDVADKLYNLFDLTESKYQSELLLASIEQRSNDLGNIPFVKAIDYMDIFKYARYLLIPILVFIAIYISGNLNSFFSSYNRVLNYDVAYAPPAPFTFHLLNNDLKALEDKSYTIQVTTLGSVRPDVAYIDINGKELILQKEDDIFSYTFSPPLQDSYFQFVSGNIKSEKYQLEVVDIPSIQSFEMKLVFPGYLKRENEILRSTGSAFVPEGTEVTWNIKGENTGAIHLVDKDTVWNFSENSRTFTLSKSILFSYDYQITASNDNVKDYEKLDYSFTVIKDAFPTIKVQQVLDSLNPNTSYYVGESTDDYGLRSITLVCYDIEQPESKQVINLLKPNSNYSQFYYTFPSGLVVNENVDYEFYFQANDNDGINGSKGVKSKIFRSRLFNENELINKDLQIREAIIKNMDRSLDKLAEQDKELDKINRAQKEKKELNFNDQNEIKNFLKKQKVQEELMQNYSKQLQESLKKTDNEDENSKLLQERLERQEIEARKNEKLLDELNKIADKIDKEELSKRLDELGKKQQNSKRNLEQLLELTKRYYVTEKVAQMANELKKLAEKQELLANKPKTKEDSKDQEKLNEDFDDFTKEFKELQKDNDRLKKPIDLNYDSKKEEAIKEDQKSIVQDFNKTQSLDSNKDEQDSKSNLDKIGKKQKSASDKMKEMAEKLESSASDGGGSTITEDAEMLRQILDNLVIFSFNQEELFDDLEETDLDVANFSKSVRDQKELRSLFEHVDDSLFALSLRRAELSEYVNEQITEVYYNIDKSLESIADNQMYQGVSYQKYVLNASNGLADFLANILDNMQQSMQAGSGSGKGEPGFQLPDIIKGQGDLKEKIEGMGDDKSGQAQGEGQEQKGENGENGQKGEGEEGNAGGDTKGKGDKKNARGKDDTNGNEGVNGIGEEELKEIYEIYKQQQMLRNQLEDELKEMIDSDERKLGEKLIKQMEDFENDLLENGITKRTVSKVNNIEHELLKLENATLSKGRKSERESSTNLNLFRNPILSKPAILDGYKNNIEILNRQALPLRQNYQIKVKDYFERND</sequence>
<dbReference type="Proteomes" id="UP000443153">
    <property type="component" value="Unassembled WGS sequence"/>
</dbReference>
<protein>
    <recommendedName>
        <fullName evidence="6">DUF4175 family protein</fullName>
    </recommendedName>
</protein>
<comment type="caution">
    <text evidence="4">The sequence shown here is derived from an EMBL/GenBank/DDBJ whole genome shotgun (WGS) entry which is preliminary data.</text>
</comment>
<evidence type="ECO:0000256" key="2">
    <source>
        <dbReference type="SAM" id="MobiDB-lite"/>
    </source>
</evidence>
<feature type="compositionally biased region" description="Basic and acidic residues" evidence="2">
    <location>
        <begin position="952"/>
        <end position="967"/>
    </location>
</feature>
<feature type="compositionally biased region" description="Basic and acidic residues" evidence="2">
    <location>
        <begin position="976"/>
        <end position="991"/>
    </location>
</feature>
<dbReference type="AlphaFoldDB" id="A0A6I2MQ34"/>